<dbReference type="Pfam" id="PF01773">
    <property type="entry name" value="Nucleos_tra2_N"/>
    <property type="match status" value="1"/>
</dbReference>
<dbReference type="OrthoDB" id="6075923at2759"/>
<evidence type="ECO:0000256" key="1">
    <source>
        <dbReference type="SAM" id="MobiDB-lite"/>
    </source>
</evidence>
<organism evidence="4 5">
    <name type="scientific">Eumeta variegata</name>
    <name type="common">Bagworm moth</name>
    <name type="synonym">Eumeta japonica</name>
    <dbReference type="NCBI Taxonomy" id="151549"/>
    <lineage>
        <taxon>Eukaryota</taxon>
        <taxon>Metazoa</taxon>
        <taxon>Ecdysozoa</taxon>
        <taxon>Arthropoda</taxon>
        <taxon>Hexapoda</taxon>
        <taxon>Insecta</taxon>
        <taxon>Pterygota</taxon>
        <taxon>Neoptera</taxon>
        <taxon>Endopterygota</taxon>
        <taxon>Lepidoptera</taxon>
        <taxon>Glossata</taxon>
        <taxon>Ditrysia</taxon>
        <taxon>Tineoidea</taxon>
        <taxon>Psychidae</taxon>
        <taxon>Oiketicinae</taxon>
        <taxon>Eumeta</taxon>
    </lineage>
</organism>
<feature type="region of interest" description="Disordered" evidence="1">
    <location>
        <begin position="276"/>
        <end position="296"/>
    </location>
</feature>
<dbReference type="Proteomes" id="UP000299102">
    <property type="component" value="Unassembled WGS sequence"/>
</dbReference>
<dbReference type="AlphaFoldDB" id="A0A4C1XX42"/>
<evidence type="ECO:0000313" key="5">
    <source>
        <dbReference type="Proteomes" id="UP000299102"/>
    </source>
</evidence>
<keyword evidence="2" id="KW-1133">Transmembrane helix</keyword>
<feature type="domain" description="Concentrative nucleoside transporter N-terminal" evidence="3">
    <location>
        <begin position="170"/>
        <end position="223"/>
    </location>
</feature>
<dbReference type="PANTHER" id="PTHR10590:SF4">
    <property type="entry name" value="SOLUTE CARRIER FAMILY 28 MEMBER 3"/>
    <property type="match status" value="1"/>
</dbReference>
<evidence type="ECO:0000256" key="2">
    <source>
        <dbReference type="SAM" id="Phobius"/>
    </source>
</evidence>
<comment type="caution">
    <text evidence="4">The sequence shown here is derived from an EMBL/GenBank/DDBJ whole genome shotgun (WGS) entry which is preliminary data.</text>
</comment>
<evidence type="ECO:0000313" key="4">
    <source>
        <dbReference type="EMBL" id="GBP66715.1"/>
    </source>
</evidence>
<dbReference type="InterPro" id="IPR002668">
    <property type="entry name" value="CNT_N_dom"/>
</dbReference>
<dbReference type="PANTHER" id="PTHR10590">
    <property type="entry name" value="SODIUM/NUCLEOSIDE COTRANSPORTER"/>
    <property type="match status" value="1"/>
</dbReference>
<dbReference type="InterPro" id="IPR008276">
    <property type="entry name" value="C_nuclsd_transpt"/>
</dbReference>
<dbReference type="GO" id="GO:0005886">
    <property type="term" value="C:plasma membrane"/>
    <property type="evidence" value="ECO:0007669"/>
    <property type="project" value="TreeGrafter"/>
</dbReference>
<keyword evidence="2" id="KW-0812">Transmembrane</keyword>
<gene>
    <name evidence="4" type="ORF">EVAR_50094_1</name>
</gene>
<dbReference type="GO" id="GO:0005415">
    <property type="term" value="F:nucleoside:sodium symporter activity"/>
    <property type="evidence" value="ECO:0007669"/>
    <property type="project" value="TreeGrafter"/>
</dbReference>
<evidence type="ECO:0000259" key="3">
    <source>
        <dbReference type="Pfam" id="PF01773"/>
    </source>
</evidence>
<proteinExistence type="predicted"/>
<keyword evidence="2" id="KW-0472">Membrane</keyword>
<feature type="transmembrane region" description="Helical" evidence="2">
    <location>
        <begin position="86"/>
        <end position="109"/>
    </location>
</feature>
<sequence length="296" mass="34401">MDVLYMKEAVPASAVEVVIHDDLKYEPNGWFEKTLNNVGESTEHFFKSNRRFLRILLIVLFNGGVLGFFFACFHHWYTGDREPLELCFGFGSLIAFLSIIYFFVIYFTVLKRYFGEWFERAVWVKVEDFTGFLFKFVAFRIGIVVVILTAIAIFLIFDTIDNRERLISLLGLFVLLFLGLLLSAYPTRVNWRSVGAGLFIQFLFGLIFIRWDAGRMALQCFSDKNQCSPVKRPRNTYKNEVCDRRCPEETRLDEKKHRGDPDTGYPKILGVSERTMTGLKTPGRGRPRIQDCKDEK</sequence>
<feature type="transmembrane region" description="Helical" evidence="2">
    <location>
        <begin position="129"/>
        <end position="157"/>
    </location>
</feature>
<reference evidence="4 5" key="1">
    <citation type="journal article" date="2019" name="Commun. Biol.">
        <title>The bagworm genome reveals a unique fibroin gene that provides high tensile strength.</title>
        <authorList>
            <person name="Kono N."/>
            <person name="Nakamura H."/>
            <person name="Ohtoshi R."/>
            <person name="Tomita M."/>
            <person name="Numata K."/>
            <person name="Arakawa K."/>
        </authorList>
    </citation>
    <scope>NUCLEOTIDE SEQUENCE [LARGE SCALE GENOMIC DNA]</scope>
</reference>
<feature type="transmembrane region" description="Helical" evidence="2">
    <location>
        <begin position="52"/>
        <end position="74"/>
    </location>
</feature>
<feature type="transmembrane region" description="Helical" evidence="2">
    <location>
        <begin position="191"/>
        <end position="209"/>
    </location>
</feature>
<feature type="transmembrane region" description="Helical" evidence="2">
    <location>
        <begin position="166"/>
        <end position="185"/>
    </location>
</feature>
<accession>A0A4C1XX42</accession>
<name>A0A4C1XX42_EUMVA</name>
<keyword evidence="5" id="KW-1185">Reference proteome</keyword>
<protein>
    <recommendedName>
        <fullName evidence="3">Concentrative nucleoside transporter N-terminal domain-containing protein</fullName>
    </recommendedName>
</protein>
<dbReference type="STRING" id="151549.A0A4C1XX42"/>
<dbReference type="EMBL" id="BGZK01000965">
    <property type="protein sequence ID" value="GBP66715.1"/>
    <property type="molecule type" value="Genomic_DNA"/>
</dbReference>